<dbReference type="OrthoDB" id="9814270at2"/>
<dbReference type="FunFam" id="2.70.150.10:FF:000016">
    <property type="entry name" value="Calcium-transporting P-type ATPase putative"/>
    <property type="match status" value="1"/>
</dbReference>
<proteinExistence type="inferred from homology"/>
<evidence type="ECO:0000256" key="9">
    <source>
        <dbReference type="ARBA" id="ARBA00022989"/>
    </source>
</evidence>
<reference evidence="14" key="1">
    <citation type="submission" date="2016-09" db="EMBL/GenBank/DDBJ databases">
        <authorList>
            <person name="Varghese N."/>
            <person name="Submissions S."/>
        </authorList>
    </citation>
    <scope>NUCLEOTIDE SEQUENCE [LARGE SCALE GENOMIC DNA]</scope>
    <source>
        <strain evidence="14">TNe-862</strain>
    </source>
</reference>
<dbReference type="STRING" id="416944.SAMN05421548_102158"/>
<dbReference type="InterPro" id="IPR004014">
    <property type="entry name" value="ATPase_P-typ_cation-transptr_N"/>
</dbReference>
<feature type="transmembrane region" description="Helical" evidence="11">
    <location>
        <begin position="773"/>
        <end position="797"/>
    </location>
</feature>
<dbReference type="Gene3D" id="1.20.1110.10">
    <property type="entry name" value="Calcium-transporting ATPase, transmembrane domain"/>
    <property type="match status" value="1"/>
</dbReference>
<evidence type="ECO:0000256" key="5">
    <source>
        <dbReference type="ARBA" id="ARBA00022723"/>
    </source>
</evidence>
<dbReference type="InterPro" id="IPR023299">
    <property type="entry name" value="ATPase_P-typ_cyto_dom_N"/>
</dbReference>
<dbReference type="Pfam" id="PF13246">
    <property type="entry name" value="Cation_ATPase"/>
    <property type="match status" value="1"/>
</dbReference>
<dbReference type="GO" id="GO:0006883">
    <property type="term" value="P:intracellular sodium ion homeostasis"/>
    <property type="evidence" value="ECO:0007669"/>
    <property type="project" value="TreeGrafter"/>
</dbReference>
<dbReference type="PANTHER" id="PTHR43294:SF21">
    <property type="entry name" value="CATION TRANSPORTING ATPASE"/>
    <property type="match status" value="1"/>
</dbReference>
<dbReference type="InterPro" id="IPR006068">
    <property type="entry name" value="ATPase_P-typ_cation-transptr_C"/>
</dbReference>
<dbReference type="SFLD" id="SFLDS00003">
    <property type="entry name" value="Haloacid_Dehalogenase"/>
    <property type="match status" value="1"/>
</dbReference>
<keyword evidence="9 11" id="KW-1133">Transmembrane helix</keyword>
<comment type="subcellular location">
    <subcellularLocation>
        <location evidence="1">Cell membrane</location>
        <topology evidence="1">Multi-pass membrane protein</topology>
    </subcellularLocation>
</comment>
<dbReference type="Proteomes" id="UP000198908">
    <property type="component" value="Unassembled WGS sequence"/>
</dbReference>
<feature type="transmembrane region" description="Helical" evidence="11">
    <location>
        <begin position="286"/>
        <end position="311"/>
    </location>
</feature>
<feature type="transmembrane region" description="Helical" evidence="11">
    <location>
        <begin position="842"/>
        <end position="859"/>
    </location>
</feature>
<feature type="transmembrane region" description="Helical" evidence="11">
    <location>
        <begin position="89"/>
        <end position="109"/>
    </location>
</feature>
<dbReference type="SUPFAM" id="SSF81665">
    <property type="entry name" value="Calcium ATPase, transmembrane domain M"/>
    <property type="match status" value="1"/>
</dbReference>
<evidence type="ECO:0000256" key="2">
    <source>
        <dbReference type="ARBA" id="ARBA00005675"/>
    </source>
</evidence>
<dbReference type="PROSITE" id="PS00154">
    <property type="entry name" value="ATPASE_E1_E2"/>
    <property type="match status" value="1"/>
</dbReference>
<name>A0A1G6HBZ2_9BURK</name>
<dbReference type="Pfam" id="PF00689">
    <property type="entry name" value="Cation_ATPase_C"/>
    <property type="match status" value="1"/>
</dbReference>
<feature type="transmembrane region" description="Helical" evidence="11">
    <location>
        <begin position="733"/>
        <end position="752"/>
    </location>
</feature>
<evidence type="ECO:0000259" key="12">
    <source>
        <dbReference type="SMART" id="SM00831"/>
    </source>
</evidence>
<feature type="transmembrane region" description="Helical" evidence="11">
    <location>
        <begin position="65"/>
        <end position="83"/>
    </location>
</feature>
<keyword evidence="7" id="KW-0067">ATP-binding</keyword>
<feature type="transmembrane region" description="Helical" evidence="11">
    <location>
        <begin position="803"/>
        <end position="822"/>
    </location>
</feature>
<dbReference type="InterPro" id="IPR001757">
    <property type="entry name" value="P_typ_ATPase"/>
</dbReference>
<dbReference type="SFLD" id="SFLDG00002">
    <property type="entry name" value="C1.7:_P-type_atpase_like"/>
    <property type="match status" value="1"/>
</dbReference>
<dbReference type="GO" id="GO:1902600">
    <property type="term" value="P:proton transmembrane transport"/>
    <property type="evidence" value="ECO:0007669"/>
    <property type="project" value="TreeGrafter"/>
</dbReference>
<dbReference type="GO" id="GO:0005524">
    <property type="term" value="F:ATP binding"/>
    <property type="evidence" value="ECO:0007669"/>
    <property type="project" value="UniProtKB-KW"/>
</dbReference>
<dbReference type="InterPro" id="IPR023298">
    <property type="entry name" value="ATPase_P-typ_TM_dom_sf"/>
</dbReference>
<keyword evidence="5" id="KW-0479">Metal-binding</keyword>
<evidence type="ECO:0000313" key="13">
    <source>
        <dbReference type="EMBL" id="SDB91782.1"/>
    </source>
</evidence>
<evidence type="ECO:0000256" key="11">
    <source>
        <dbReference type="SAM" id="Phobius"/>
    </source>
</evidence>
<feature type="transmembrane region" description="Helical" evidence="11">
    <location>
        <begin position="701"/>
        <end position="727"/>
    </location>
</feature>
<dbReference type="InterPro" id="IPR008250">
    <property type="entry name" value="ATPase_P-typ_transduc_dom_A_sf"/>
</dbReference>
<evidence type="ECO:0000313" key="14">
    <source>
        <dbReference type="Proteomes" id="UP000198908"/>
    </source>
</evidence>
<feature type="transmembrane region" description="Helical" evidence="11">
    <location>
        <begin position="871"/>
        <end position="891"/>
    </location>
</feature>
<protein>
    <submittedName>
        <fullName evidence="13">ATPase, P-type (Transporting), HAD superfamily, subfamily IC</fullName>
    </submittedName>
</protein>
<dbReference type="SUPFAM" id="SSF81660">
    <property type="entry name" value="Metal cation-transporting ATPase, ATP-binding domain N"/>
    <property type="match status" value="1"/>
</dbReference>
<dbReference type="SUPFAM" id="SSF56784">
    <property type="entry name" value="HAD-like"/>
    <property type="match status" value="1"/>
</dbReference>
<dbReference type="GO" id="GO:0036376">
    <property type="term" value="P:sodium ion export across plasma membrane"/>
    <property type="evidence" value="ECO:0007669"/>
    <property type="project" value="TreeGrafter"/>
</dbReference>
<feature type="domain" description="Cation-transporting P-type ATPase N-terminal" evidence="12">
    <location>
        <begin position="15"/>
        <end position="89"/>
    </location>
</feature>
<dbReference type="EMBL" id="FMYQ01000002">
    <property type="protein sequence ID" value="SDB91782.1"/>
    <property type="molecule type" value="Genomic_DNA"/>
</dbReference>
<dbReference type="Gene3D" id="3.40.50.1000">
    <property type="entry name" value="HAD superfamily/HAD-like"/>
    <property type="match status" value="1"/>
</dbReference>
<evidence type="ECO:0000256" key="3">
    <source>
        <dbReference type="ARBA" id="ARBA00022475"/>
    </source>
</evidence>
<dbReference type="SUPFAM" id="SSF81653">
    <property type="entry name" value="Calcium ATPase, transduction domain A"/>
    <property type="match status" value="1"/>
</dbReference>
<keyword evidence="14" id="KW-1185">Reference proteome</keyword>
<dbReference type="RefSeq" id="WP_091994595.1">
    <property type="nucleotide sequence ID" value="NZ_FMYQ01000002.1"/>
</dbReference>
<dbReference type="NCBIfam" id="TIGR01494">
    <property type="entry name" value="ATPase_P-type"/>
    <property type="match status" value="2"/>
</dbReference>
<dbReference type="PRINTS" id="PR00119">
    <property type="entry name" value="CATATPASE"/>
</dbReference>
<dbReference type="Pfam" id="PF00690">
    <property type="entry name" value="Cation_ATPase_N"/>
    <property type="match status" value="1"/>
</dbReference>
<gene>
    <name evidence="13" type="ORF">SAMN05421548_102158</name>
</gene>
<dbReference type="SFLD" id="SFLDF00027">
    <property type="entry name" value="p-type_atpase"/>
    <property type="match status" value="1"/>
</dbReference>
<dbReference type="InterPro" id="IPR023214">
    <property type="entry name" value="HAD_sf"/>
</dbReference>
<dbReference type="Gene3D" id="2.70.150.10">
    <property type="entry name" value="Calcium-transporting ATPase, cytoplasmic transduction domain A"/>
    <property type="match status" value="1"/>
</dbReference>
<evidence type="ECO:0000256" key="8">
    <source>
        <dbReference type="ARBA" id="ARBA00022967"/>
    </source>
</evidence>
<dbReference type="GO" id="GO:0005886">
    <property type="term" value="C:plasma membrane"/>
    <property type="evidence" value="ECO:0007669"/>
    <property type="project" value="UniProtKB-SubCell"/>
</dbReference>
<dbReference type="AlphaFoldDB" id="A0A1G6HBZ2"/>
<dbReference type="InterPro" id="IPR018303">
    <property type="entry name" value="ATPase_P-typ_P_site"/>
</dbReference>
<keyword evidence="6" id="KW-0547">Nucleotide-binding</keyword>
<evidence type="ECO:0000256" key="1">
    <source>
        <dbReference type="ARBA" id="ARBA00004651"/>
    </source>
</evidence>
<dbReference type="PANTHER" id="PTHR43294">
    <property type="entry name" value="SODIUM/POTASSIUM-TRANSPORTING ATPASE SUBUNIT ALPHA"/>
    <property type="match status" value="1"/>
</dbReference>
<dbReference type="PRINTS" id="PR00120">
    <property type="entry name" value="HATPASE"/>
</dbReference>
<evidence type="ECO:0000256" key="10">
    <source>
        <dbReference type="ARBA" id="ARBA00023136"/>
    </source>
</evidence>
<sequence length="923" mass="98744">MNSAKSTSSGASAAPWHATPAEEIERQLDVDPSQGLEPADAAKRLGAYGPNLLPQGKKSGPLARLLAQFNNVLIYVLLAAGFIKLMLSLWLDASIIFAVVILNSLLGFLQEGRAEKALDSIRNMLSAEARVLRSGEVRLVPAEEIVPGDVVLLESGDRIPADIRLVEARNLRTEEAALTGESVPAEKNTGVMPAQATVGDRENMAFSGTMVLSGRATGIVVATGSQTELGRINQMLAEVSALETPLLRQIKKFGYVITAAIGIISVLLFAWGHWLGHMTFIQLFQAVVGIAVSVIPEGLPALITITLAIGVQRMAKRNAIIRRLPAVETLGSVSRICSDKTGTLTLMEMMVTSVVTAEAPYEVTGDGYAPEGEVKSGGKPLDAAPDVLTLMGRVCLLCNDAGLFQEEGKWKVEGDPTEGALYPFAGKLGMDRAAETAAAPRIDAIPFESEHKFMATLNRSAQGEMLLVKGAPEVIIEHCDRQQTASGPAPLDGERFAREGERLASQGERVLALAWLPDPGVESGNLGPQDLPKTLVLLGLVGLMDPPRKEAIDAVRECHGGGIRVTMITGDHKVTAAAIAGMLGIGDGRTAVAGTEIEAMNDAALQECVRDVDVFARASPEHKLRLVKAIQANRQVVAMTGDGVNDAPALKKADIGVAMGIKGTEVTKEAAGMILADDNFASISAAVKEGRTVYNNIEKAMLFLLPTNIAQGTVIAVAILFAFTLPITAPQVLWVNMVTSVALGLVISFEPHEADVMRRPPRSIDRPIVTPFGIWRILFVGAALVLYTLAAFFWMKAQGASDPMARTAAVNAITLGQVFYLLNSRSLINSSLSVRAHMGNPYLWYGIAAVVVLQLLFTYTPPFHAVFQTDALPLSAWLWLVVGAVLFFLVVEIEKLVIRSIPALRASVTPQQRRLDTRTYHDA</sequence>
<dbReference type="SMART" id="SM00831">
    <property type="entry name" value="Cation_ATPase_N"/>
    <property type="match status" value="1"/>
</dbReference>
<keyword evidence="3" id="KW-1003">Cell membrane</keyword>
<dbReference type="GO" id="GO:0030007">
    <property type="term" value="P:intracellular potassium ion homeostasis"/>
    <property type="evidence" value="ECO:0007669"/>
    <property type="project" value="TreeGrafter"/>
</dbReference>
<evidence type="ECO:0000256" key="7">
    <source>
        <dbReference type="ARBA" id="ARBA00022840"/>
    </source>
</evidence>
<evidence type="ECO:0000256" key="6">
    <source>
        <dbReference type="ARBA" id="ARBA00022741"/>
    </source>
</evidence>
<evidence type="ECO:0000256" key="4">
    <source>
        <dbReference type="ARBA" id="ARBA00022692"/>
    </source>
</evidence>
<keyword evidence="8" id="KW-1278">Translocase</keyword>
<dbReference type="GO" id="GO:0005391">
    <property type="term" value="F:P-type sodium:potassium-exchanging transporter activity"/>
    <property type="evidence" value="ECO:0007669"/>
    <property type="project" value="TreeGrafter"/>
</dbReference>
<keyword evidence="4 11" id="KW-0812">Transmembrane</keyword>
<dbReference type="Pfam" id="PF08282">
    <property type="entry name" value="Hydrolase_3"/>
    <property type="match status" value="1"/>
</dbReference>
<dbReference type="GO" id="GO:1990573">
    <property type="term" value="P:potassium ion import across plasma membrane"/>
    <property type="evidence" value="ECO:0007669"/>
    <property type="project" value="TreeGrafter"/>
</dbReference>
<comment type="similarity">
    <text evidence="2">Belongs to the cation transport ATPase (P-type) (TC 3.A.3) family. Type IIA subfamily.</text>
</comment>
<dbReference type="GO" id="GO:0046872">
    <property type="term" value="F:metal ion binding"/>
    <property type="evidence" value="ECO:0007669"/>
    <property type="project" value="UniProtKB-KW"/>
</dbReference>
<dbReference type="InterPro" id="IPR050510">
    <property type="entry name" value="Cation_transp_ATPase_P-type"/>
</dbReference>
<dbReference type="Gene3D" id="3.40.1110.10">
    <property type="entry name" value="Calcium-transporting ATPase, cytoplasmic domain N"/>
    <property type="match status" value="1"/>
</dbReference>
<dbReference type="InterPro" id="IPR036412">
    <property type="entry name" value="HAD-like_sf"/>
</dbReference>
<accession>A0A1G6HBZ2</accession>
<dbReference type="InterPro" id="IPR044492">
    <property type="entry name" value="P_typ_ATPase_HD_dom"/>
</dbReference>
<organism evidence="13 14">
    <name type="scientific">Paraburkholderia lycopersici</name>
    <dbReference type="NCBI Taxonomy" id="416944"/>
    <lineage>
        <taxon>Bacteria</taxon>
        <taxon>Pseudomonadati</taxon>
        <taxon>Pseudomonadota</taxon>
        <taxon>Betaproteobacteria</taxon>
        <taxon>Burkholderiales</taxon>
        <taxon>Burkholderiaceae</taxon>
        <taxon>Paraburkholderia</taxon>
    </lineage>
</organism>
<feature type="transmembrane region" description="Helical" evidence="11">
    <location>
        <begin position="253"/>
        <end position="274"/>
    </location>
</feature>
<keyword evidence="10 11" id="KW-0472">Membrane</keyword>
<dbReference type="Pfam" id="PF00122">
    <property type="entry name" value="E1-E2_ATPase"/>
    <property type="match status" value="1"/>
</dbReference>
<dbReference type="GO" id="GO:0016887">
    <property type="term" value="F:ATP hydrolysis activity"/>
    <property type="evidence" value="ECO:0007669"/>
    <property type="project" value="InterPro"/>
</dbReference>
<dbReference type="InterPro" id="IPR059000">
    <property type="entry name" value="ATPase_P-type_domA"/>
</dbReference>